<dbReference type="Proteomes" id="UP000198651">
    <property type="component" value="Chromosome I"/>
</dbReference>
<dbReference type="InterPro" id="IPR007457">
    <property type="entry name" value="Fe_traffick_prot_YggX"/>
</dbReference>
<evidence type="ECO:0000256" key="3">
    <source>
        <dbReference type="ARBA" id="ARBA00061679"/>
    </source>
</evidence>
<dbReference type="AlphaFoldDB" id="A0A0S4M623"/>
<dbReference type="RefSeq" id="WP_092343269.1">
    <property type="nucleotide sequence ID" value="NZ_LN906597.1"/>
</dbReference>
<dbReference type="PATRIC" id="fig|1561003.3.peg.1410"/>
<evidence type="ECO:0000256" key="5">
    <source>
        <dbReference type="HAMAP-Rule" id="MF_00686"/>
    </source>
</evidence>
<dbReference type="EMBL" id="LN906597">
    <property type="protein sequence ID" value="CUT18170.1"/>
    <property type="molecule type" value="Genomic_DNA"/>
</dbReference>
<name>A0A0S4M623_9BURK</name>
<dbReference type="FunFam" id="1.10.3880.10:FF:000001">
    <property type="entry name" value="Probable Fe(2+)-trafficking protein"/>
    <property type="match status" value="1"/>
</dbReference>
<accession>A0A0S4M623</accession>
<dbReference type="HAMAP" id="MF_00686">
    <property type="entry name" value="Fe_traffic_YggX"/>
    <property type="match status" value="1"/>
</dbReference>
<reference evidence="7" key="1">
    <citation type="submission" date="2015-11" db="EMBL/GenBank/DDBJ databases">
        <authorList>
            <person name="Seth-Smith H.M.B."/>
        </authorList>
    </citation>
    <scope>NUCLEOTIDE SEQUENCE [LARGE SCALE GENOMIC DNA]</scope>
    <source>
        <strain evidence="7">2013Ark11</strain>
    </source>
</reference>
<dbReference type="Pfam" id="PF04362">
    <property type="entry name" value="Iron_traffic"/>
    <property type="match status" value="1"/>
</dbReference>
<dbReference type="PANTHER" id="PTHR36965">
    <property type="entry name" value="FE(2+)-TRAFFICKING PROTEIN-RELATED"/>
    <property type="match status" value="1"/>
</dbReference>
<keyword evidence="1 5" id="KW-0408">Iron</keyword>
<comment type="function">
    <text evidence="2">Could be a mediator in iron transactions between iron acquisition and iron-requiring processes, such as synthesis and/or repair of Fe-S clusters in biosynthetic enzymes. Necessary to maintain high levels of aconitase under oxidative stress.</text>
</comment>
<keyword evidence="7" id="KW-1185">Reference proteome</keyword>
<dbReference type="PIRSF" id="PIRSF029827">
    <property type="entry name" value="Fe_traffic_YggX"/>
    <property type="match status" value="1"/>
</dbReference>
<evidence type="ECO:0000256" key="1">
    <source>
        <dbReference type="ARBA" id="ARBA00023004"/>
    </source>
</evidence>
<dbReference type="InterPro" id="IPR036766">
    <property type="entry name" value="Fe_traffick_prot_YggX_sf"/>
</dbReference>
<protein>
    <recommendedName>
        <fullName evidence="4 5">Probable Fe(2+)-trafficking protein</fullName>
    </recommendedName>
</protein>
<dbReference type="Gene3D" id="1.10.3880.10">
    <property type="entry name" value="Fe(II) trafficking protein YggX"/>
    <property type="match status" value="1"/>
</dbReference>
<comment type="similarity">
    <text evidence="3 5">Belongs to the Fe(2+)-trafficking protein family.</text>
</comment>
<proteinExistence type="inferred from homology"/>
<dbReference type="STRING" id="1561003.Ark11_1366"/>
<dbReference type="GO" id="GO:0005829">
    <property type="term" value="C:cytosol"/>
    <property type="evidence" value="ECO:0007669"/>
    <property type="project" value="TreeGrafter"/>
</dbReference>
<dbReference type="GO" id="GO:0005506">
    <property type="term" value="F:iron ion binding"/>
    <property type="evidence" value="ECO:0007669"/>
    <property type="project" value="UniProtKB-UniRule"/>
</dbReference>
<sequence length="99" mass="11695">MRTVFCQKLKKEAKGLDFPPYPGAIGQRIFDNVSDEAWQMWLSHQTMLINEYRLSMADQRARQYLMNQMEKYLFSDDIVKTPDGYRPVDYENVPPIGEE</sequence>
<dbReference type="OrthoDB" id="9804318at2"/>
<dbReference type="GO" id="GO:0034599">
    <property type="term" value="P:cellular response to oxidative stress"/>
    <property type="evidence" value="ECO:0007669"/>
    <property type="project" value="TreeGrafter"/>
</dbReference>
<dbReference type="SUPFAM" id="SSF111148">
    <property type="entry name" value="YggX-like"/>
    <property type="match status" value="1"/>
</dbReference>
<dbReference type="PANTHER" id="PTHR36965:SF1">
    <property type="entry name" value="FE(2+)-TRAFFICKING PROTEIN-RELATED"/>
    <property type="match status" value="1"/>
</dbReference>
<evidence type="ECO:0000256" key="4">
    <source>
        <dbReference type="ARBA" id="ARBA00070403"/>
    </source>
</evidence>
<gene>
    <name evidence="6" type="ORF">Ark11_1366</name>
</gene>
<evidence type="ECO:0000313" key="7">
    <source>
        <dbReference type="Proteomes" id="UP000198651"/>
    </source>
</evidence>
<dbReference type="NCBIfam" id="NF003817">
    <property type="entry name" value="PRK05408.1"/>
    <property type="match status" value="1"/>
</dbReference>
<organism evidence="6 7">
    <name type="scientific">Candidatus Ichthyocystis hellenicum</name>
    <dbReference type="NCBI Taxonomy" id="1561003"/>
    <lineage>
        <taxon>Bacteria</taxon>
        <taxon>Pseudomonadati</taxon>
        <taxon>Pseudomonadota</taxon>
        <taxon>Betaproteobacteria</taxon>
        <taxon>Burkholderiales</taxon>
        <taxon>Candidatus Ichthyocystis</taxon>
    </lineage>
</organism>
<evidence type="ECO:0000256" key="2">
    <source>
        <dbReference type="ARBA" id="ARBA00053793"/>
    </source>
</evidence>
<evidence type="ECO:0000313" key="6">
    <source>
        <dbReference type="EMBL" id="CUT18170.1"/>
    </source>
</evidence>